<gene>
    <name evidence="1" type="ORF">B4U80_00644</name>
</gene>
<evidence type="ECO:0000313" key="1">
    <source>
        <dbReference type="EMBL" id="RWS21200.1"/>
    </source>
</evidence>
<evidence type="ECO:0000313" key="2">
    <source>
        <dbReference type="Proteomes" id="UP000288716"/>
    </source>
</evidence>
<sequence length="132" mass="15240">MDTKSLNDRLKKYRQYLGTFACDEIEYTNCRPFGVIVNTDKSTSEGKHWVAIYVDKFCNAEYFDSYGLPPISKEIVAFSLRPTENATKERAYVFKEDSVSGNLIHLTVDEIKSIQRIIPILKDSEAYLENRN</sequence>
<comment type="caution">
    <text evidence="1">The sequence shown here is derived from an EMBL/GenBank/DDBJ whole genome shotgun (WGS) entry which is preliminary data.</text>
</comment>
<dbReference type="EMBL" id="NCKV01013226">
    <property type="protein sequence ID" value="RWS21200.1"/>
    <property type="molecule type" value="Genomic_DNA"/>
</dbReference>
<dbReference type="VEuPathDB" id="VectorBase:LDEU010840"/>
<dbReference type="AlphaFoldDB" id="A0A443S107"/>
<proteinExistence type="predicted"/>
<protein>
    <submittedName>
        <fullName evidence="1">Uncharacterized protein</fullName>
    </submittedName>
</protein>
<organism evidence="1 2">
    <name type="scientific">Leptotrombidium deliense</name>
    <dbReference type="NCBI Taxonomy" id="299467"/>
    <lineage>
        <taxon>Eukaryota</taxon>
        <taxon>Metazoa</taxon>
        <taxon>Ecdysozoa</taxon>
        <taxon>Arthropoda</taxon>
        <taxon>Chelicerata</taxon>
        <taxon>Arachnida</taxon>
        <taxon>Acari</taxon>
        <taxon>Acariformes</taxon>
        <taxon>Trombidiformes</taxon>
        <taxon>Prostigmata</taxon>
        <taxon>Anystina</taxon>
        <taxon>Parasitengona</taxon>
        <taxon>Trombiculoidea</taxon>
        <taxon>Trombiculidae</taxon>
        <taxon>Leptotrombidium</taxon>
    </lineage>
</organism>
<dbReference type="Proteomes" id="UP000288716">
    <property type="component" value="Unassembled WGS sequence"/>
</dbReference>
<keyword evidence="2" id="KW-1185">Reference proteome</keyword>
<reference evidence="1 2" key="1">
    <citation type="journal article" date="2018" name="Gigascience">
        <title>Genomes of trombidid mites reveal novel predicted allergens and laterally-transferred genes associated with secondary metabolism.</title>
        <authorList>
            <person name="Dong X."/>
            <person name="Chaisiri K."/>
            <person name="Xia D."/>
            <person name="Armstrong S.D."/>
            <person name="Fang Y."/>
            <person name="Donnelly M.J."/>
            <person name="Kadowaki T."/>
            <person name="McGarry J.W."/>
            <person name="Darby A.C."/>
            <person name="Makepeace B.L."/>
        </authorList>
    </citation>
    <scope>NUCLEOTIDE SEQUENCE [LARGE SCALE GENOMIC DNA]</scope>
    <source>
        <strain evidence="1">UoL-UT</strain>
    </source>
</reference>
<name>A0A443S107_9ACAR</name>
<dbReference type="Gene3D" id="3.40.395.10">
    <property type="entry name" value="Adenoviral Proteinase, Chain A"/>
    <property type="match status" value="1"/>
</dbReference>
<accession>A0A443S107</accession>
<dbReference type="OrthoDB" id="6417850at2759"/>